<protein>
    <recommendedName>
        <fullName evidence="3">Expansin-like EG45 domain-containing protein</fullName>
    </recommendedName>
</protein>
<sequence length="367" mass="39072">MFIRSFTSISFNLYITASAVSSLVNAGALINGANGSIYYDLFGDCTGQESEAKEAAHSDFNDSPNACGYRARSIGNSRLVAIPPQLWSTQLCGAEIVITHDGQSTPFVPSEGPLFVGDMCKSCPWNQFDFGAKAAVDLSEGAGCKNPKGFSLQITDNIIGPVLSDTVDALLPQWFANEGGALSSAAPSSWSATSTYSSTTSSSWPSTANGIITSEVSSSPSPWESSAAYNVATVQPVSSRLSTAIDLGTSKVTATSSGRRPPTVAALDMKNASSASSSPVSSMDIMGGQPTNSGALLAQESSVTSTTCRRVKKRRRRRRRPFVKPIRRGKRERGHVYIQWREHMNCDPDTCLGGREQMKTAIVKPND</sequence>
<accession>A0ABZ1D9Q3</accession>
<gene>
    <name evidence="1" type="ORF">IL334_006701</name>
</gene>
<dbReference type="Gene3D" id="2.40.40.10">
    <property type="entry name" value="RlpA-like domain"/>
    <property type="match status" value="1"/>
</dbReference>
<reference evidence="1 2" key="1">
    <citation type="submission" date="2024-01" db="EMBL/GenBank/DDBJ databases">
        <title>Comparative genomics of Cryptococcus and Kwoniella reveals pathogenesis evolution and contrasting modes of karyotype evolution via chromosome fusion or intercentromeric recombination.</title>
        <authorList>
            <person name="Coelho M.A."/>
            <person name="David-Palma M."/>
            <person name="Shea T."/>
            <person name="Bowers K."/>
            <person name="McGinley-Smith S."/>
            <person name="Mohammad A.W."/>
            <person name="Gnirke A."/>
            <person name="Yurkov A.M."/>
            <person name="Nowrousian M."/>
            <person name="Sun S."/>
            <person name="Cuomo C.A."/>
            <person name="Heitman J."/>
        </authorList>
    </citation>
    <scope>NUCLEOTIDE SEQUENCE [LARGE SCALE GENOMIC DNA]</scope>
    <source>
        <strain evidence="1">CBS 11374</strain>
    </source>
</reference>
<evidence type="ECO:0000313" key="1">
    <source>
        <dbReference type="EMBL" id="WRT69711.1"/>
    </source>
</evidence>
<proteinExistence type="predicted"/>
<dbReference type="RefSeq" id="XP_062794450.1">
    <property type="nucleotide sequence ID" value="XM_062938399.1"/>
</dbReference>
<organism evidence="1 2">
    <name type="scientific">Kwoniella shivajii</name>
    <dbReference type="NCBI Taxonomy" id="564305"/>
    <lineage>
        <taxon>Eukaryota</taxon>
        <taxon>Fungi</taxon>
        <taxon>Dikarya</taxon>
        <taxon>Basidiomycota</taxon>
        <taxon>Agaricomycotina</taxon>
        <taxon>Tremellomycetes</taxon>
        <taxon>Tremellales</taxon>
        <taxon>Cryptococcaceae</taxon>
        <taxon>Kwoniella</taxon>
    </lineage>
</organism>
<dbReference type="InterPro" id="IPR036908">
    <property type="entry name" value="RlpA-like_sf"/>
</dbReference>
<dbReference type="Proteomes" id="UP001329825">
    <property type="component" value="Chromosome 9"/>
</dbReference>
<evidence type="ECO:0000313" key="2">
    <source>
        <dbReference type="Proteomes" id="UP001329825"/>
    </source>
</evidence>
<evidence type="ECO:0008006" key="3">
    <source>
        <dbReference type="Google" id="ProtNLM"/>
    </source>
</evidence>
<dbReference type="GeneID" id="87958831"/>
<name>A0ABZ1D9Q3_9TREE</name>
<dbReference type="EMBL" id="CP141889">
    <property type="protein sequence ID" value="WRT69711.1"/>
    <property type="molecule type" value="Genomic_DNA"/>
</dbReference>
<keyword evidence="2" id="KW-1185">Reference proteome</keyword>